<evidence type="ECO:0000256" key="10">
    <source>
        <dbReference type="ARBA" id="ARBA00023136"/>
    </source>
</evidence>
<dbReference type="EMBL" id="JELW01000066">
    <property type="protein sequence ID" value="EXU95757.1"/>
    <property type="molecule type" value="Genomic_DNA"/>
</dbReference>
<keyword evidence="9 14" id="KW-1133">Transmembrane helix</keyword>
<protein>
    <submittedName>
        <fullName evidence="18">CFEM domain protein</fullName>
    </submittedName>
</protein>
<evidence type="ECO:0000259" key="17">
    <source>
        <dbReference type="Pfam" id="PF20684"/>
    </source>
</evidence>
<feature type="domain" description="Rhodopsin" evidence="17">
    <location>
        <begin position="129"/>
        <end position="369"/>
    </location>
</feature>
<feature type="transmembrane region" description="Helical" evidence="14">
    <location>
        <begin position="190"/>
        <end position="212"/>
    </location>
</feature>
<comment type="similarity">
    <text evidence="4">Belongs to the RBT5 family.</text>
</comment>
<gene>
    <name evidence="18" type="ORF">X797_011156</name>
</gene>
<comment type="subcellular location">
    <subcellularLocation>
        <location evidence="2">Membrane</location>
        <topology evidence="2">Lipid-anchor</topology>
        <topology evidence="2">GPI-anchor</topology>
    </subcellularLocation>
    <subcellularLocation>
        <location evidence="1">Membrane</location>
        <topology evidence="1">Multi-pass membrane protein</topology>
    </subcellularLocation>
    <subcellularLocation>
        <location evidence="3">Secreted</location>
    </subcellularLocation>
</comment>
<dbReference type="PANTHER" id="PTHR33048:SF143">
    <property type="entry name" value="EXTRACELLULAR MEMBRANE PROTEIN CFEM DOMAIN-CONTAINING PROTEIN-RELATED"/>
    <property type="match status" value="1"/>
</dbReference>
<feature type="transmembrane region" description="Helical" evidence="14">
    <location>
        <begin position="345"/>
        <end position="369"/>
    </location>
</feature>
<feature type="transmembrane region" description="Helical" evidence="14">
    <location>
        <begin position="110"/>
        <end position="127"/>
    </location>
</feature>
<feature type="transmembrane region" description="Helical" evidence="14">
    <location>
        <begin position="224"/>
        <end position="251"/>
    </location>
</feature>
<feature type="chain" id="PRO_5001474140" evidence="15">
    <location>
        <begin position="28"/>
        <end position="464"/>
    </location>
</feature>
<keyword evidence="12" id="KW-0449">Lipoprotein</keyword>
<evidence type="ECO:0000256" key="15">
    <source>
        <dbReference type="SAM" id="SignalP"/>
    </source>
</evidence>
<evidence type="ECO:0000256" key="1">
    <source>
        <dbReference type="ARBA" id="ARBA00004141"/>
    </source>
</evidence>
<name>A0A014MWQ3_9HYPO</name>
<evidence type="ECO:0000256" key="8">
    <source>
        <dbReference type="ARBA" id="ARBA00022729"/>
    </source>
</evidence>
<evidence type="ECO:0000256" key="2">
    <source>
        <dbReference type="ARBA" id="ARBA00004589"/>
    </source>
</evidence>
<evidence type="ECO:0000256" key="13">
    <source>
        <dbReference type="ARBA" id="ARBA00038359"/>
    </source>
</evidence>
<evidence type="ECO:0000256" key="11">
    <source>
        <dbReference type="ARBA" id="ARBA00023157"/>
    </source>
</evidence>
<keyword evidence="11" id="KW-1015">Disulfide bond</keyword>
<dbReference type="Pfam" id="PF05730">
    <property type="entry name" value="CFEM"/>
    <property type="match status" value="1"/>
</dbReference>
<dbReference type="InterPro" id="IPR052337">
    <property type="entry name" value="SAT4-like"/>
</dbReference>
<keyword evidence="6" id="KW-0325">Glycoprotein</keyword>
<organism evidence="18 19">
    <name type="scientific">Metarhizium robertsii</name>
    <dbReference type="NCBI Taxonomy" id="568076"/>
    <lineage>
        <taxon>Eukaryota</taxon>
        <taxon>Fungi</taxon>
        <taxon>Dikarya</taxon>
        <taxon>Ascomycota</taxon>
        <taxon>Pezizomycotina</taxon>
        <taxon>Sordariomycetes</taxon>
        <taxon>Hypocreomycetidae</taxon>
        <taxon>Hypocreales</taxon>
        <taxon>Clavicipitaceae</taxon>
        <taxon>Metarhizium</taxon>
    </lineage>
</organism>
<dbReference type="Pfam" id="PF20684">
    <property type="entry name" value="Fung_rhodopsin"/>
    <property type="match status" value="1"/>
</dbReference>
<evidence type="ECO:0000256" key="3">
    <source>
        <dbReference type="ARBA" id="ARBA00004613"/>
    </source>
</evidence>
<dbReference type="eggNOG" id="ENOG502SKG6">
    <property type="taxonomic scope" value="Eukaryota"/>
</dbReference>
<reference evidence="18 19" key="1">
    <citation type="submission" date="2014-02" db="EMBL/GenBank/DDBJ databases">
        <title>The genome sequence of the entomopathogenic fungus Metarhizium robertsii ARSEF 2575.</title>
        <authorList>
            <person name="Giuliano Garisto Donzelli B."/>
            <person name="Roe B.A."/>
            <person name="Macmil S.L."/>
            <person name="Krasnoff S.B."/>
            <person name="Gibson D.M."/>
        </authorList>
    </citation>
    <scope>NUCLEOTIDE SEQUENCE [LARGE SCALE GENOMIC DNA]</scope>
    <source>
        <strain evidence="18 19">ARSEF 2575</strain>
    </source>
</reference>
<evidence type="ECO:0000256" key="7">
    <source>
        <dbReference type="ARBA" id="ARBA00022692"/>
    </source>
</evidence>
<comment type="similarity">
    <text evidence="13">Belongs to the SAT4 family.</text>
</comment>
<dbReference type="InterPro" id="IPR049326">
    <property type="entry name" value="Rhodopsin_dom_fungi"/>
</dbReference>
<feature type="transmembrane region" description="Helical" evidence="14">
    <location>
        <begin position="305"/>
        <end position="325"/>
    </location>
</feature>
<keyword evidence="5" id="KW-0964">Secreted</keyword>
<evidence type="ECO:0000256" key="5">
    <source>
        <dbReference type="ARBA" id="ARBA00022525"/>
    </source>
</evidence>
<evidence type="ECO:0000259" key="16">
    <source>
        <dbReference type="Pfam" id="PF05730"/>
    </source>
</evidence>
<dbReference type="HOGENOM" id="CLU_028200_6_3_1"/>
<feature type="transmembrane region" description="Helical" evidence="14">
    <location>
        <begin position="147"/>
        <end position="170"/>
    </location>
</feature>
<evidence type="ECO:0000256" key="6">
    <source>
        <dbReference type="ARBA" id="ARBA00022622"/>
    </source>
</evidence>
<keyword evidence="7 14" id="KW-0812">Transmembrane</keyword>
<evidence type="ECO:0000313" key="18">
    <source>
        <dbReference type="EMBL" id="EXU95757.1"/>
    </source>
</evidence>
<keyword evidence="10 14" id="KW-0472">Membrane</keyword>
<keyword evidence="8 15" id="KW-0732">Signal</keyword>
<evidence type="ECO:0000256" key="14">
    <source>
        <dbReference type="SAM" id="Phobius"/>
    </source>
</evidence>
<evidence type="ECO:0000313" key="19">
    <source>
        <dbReference type="Proteomes" id="UP000030151"/>
    </source>
</evidence>
<accession>A0A014MWQ3</accession>
<dbReference type="GO" id="GO:0005576">
    <property type="term" value="C:extracellular region"/>
    <property type="evidence" value="ECO:0007669"/>
    <property type="project" value="UniProtKB-SubCell"/>
</dbReference>
<dbReference type="OrthoDB" id="2496787at2759"/>
<dbReference type="PANTHER" id="PTHR33048">
    <property type="entry name" value="PTH11-LIKE INTEGRAL MEMBRANE PROTEIN (AFU_ORTHOLOGUE AFUA_5G11245)"/>
    <property type="match status" value="1"/>
</dbReference>
<sequence length="464" mass="51255">MRVPFQGSWGFLTLLVAAVMRVSVAQAQSPGFAALMQLPQCATNCMNTPGFNLSACNVDGLPCLCHLLSSDAGKSVSTCVVTDCSVKDSLAARNLTQQACGPEPRNQSTTYTTVVVVFTVLSSLAVIQRFAVKLWFPHISIDLDDWLILATALCQLSSAVLGVAGGVPNGVGRDIWTLSYRQITNFGVCLYIYAILYFANVATLKLAFLFFYLRIFPSMLIRRLLWVTIGFTIVYGITFILTSVFQCKAISYYWVHWDGEHQGTCANISEIAWANGAISIAIDIWMIAIPLSQLWRLKLDWKKKVGVFIMLSVGFLVTIVSIIRLQEIITHAIDDPNATWAIMNLAVWSTVEINVGIICACMPSMRLLFDLVFRATSPRLAASATNEANVHNSGRLFSRGKGLGVTSHSVFEPYFAPLSRQTGVITVQRTYNIEVETLNENLEEAQLVYMTNLSNDKQKHAEGY</sequence>
<dbReference type="Proteomes" id="UP000030151">
    <property type="component" value="Unassembled WGS sequence"/>
</dbReference>
<dbReference type="InterPro" id="IPR008427">
    <property type="entry name" value="Extracellular_membr_CFEM_dom"/>
</dbReference>
<feature type="signal peptide" evidence="15">
    <location>
        <begin position="1"/>
        <end position="27"/>
    </location>
</feature>
<dbReference type="AlphaFoldDB" id="A0A014MWQ3"/>
<proteinExistence type="inferred from homology"/>
<evidence type="ECO:0000256" key="9">
    <source>
        <dbReference type="ARBA" id="ARBA00022989"/>
    </source>
</evidence>
<dbReference type="GO" id="GO:0098552">
    <property type="term" value="C:side of membrane"/>
    <property type="evidence" value="ECO:0007669"/>
    <property type="project" value="UniProtKB-KW"/>
</dbReference>
<keyword evidence="6" id="KW-0336">GPI-anchor</keyword>
<feature type="domain" description="CFEM" evidence="16">
    <location>
        <begin position="36"/>
        <end position="100"/>
    </location>
</feature>
<comment type="caution">
    <text evidence="18">The sequence shown here is derived from an EMBL/GenBank/DDBJ whole genome shotgun (WGS) entry which is preliminary data.</text>
</comment>
<evidence type="ECO:0000256" key="12">
    <source>
        <dbReference type="ARBA" id="ARBA00023288"/>
    </source>
</evidence>
<evidence type="ECO:0000256" key="4">
    <source>
        <dbReference type="ARBA" id="ARBA00010031"/>
    </source>
</evidence>